<dbReference type="PROSITE" id="PS00662">
    <property type="entry name" value="T2SP_E"/>
    <property type="match status" value="1"/>
</dbReference>
<dbReference type="PANTHER" id="PTHR30486">
    <property type="entry name" value="TWITCHING MOTILITY PROTEIN PILT"/>
    <property type="match status" value="1"/>
</dbReference>
<comment type="caution">
    <text evidence="3">The sequence shown here is derived from an EMBL/GenBank/DDBJ whole genome shotgun (WGS) entry which is preliminary data.</text>
</comment>
<feature type="domain" description="Bacterial type II secretion system protein E" evidence="2">
    <location>
        <begin position="195"/>
        <end position="209"/>
    </location>
</feature>
<dbReference type="Gene3D" id="3.30.450.90">
    <property type="match status" value="1"/>
</dbReference>
<evidence type="ECO:0000259" key="2">
    <source>
        <dbReference type="PROSITE" id="PS00662"/>
    </source>
</evidence>
<organism evidence="3 4">
    <name type="scientific">Candidatus Abyssobacteria bacterium SURF_17</name>
    <dbReference type="NCBI Taxonomy" id="2093361"/>
    <lineage>
        <taxon>Bacteria</taxon>
        <taxon>Pseudomonadati</taxon>
        <taxon>Candidatus Hydrogenedentota</taxon>
        <taxon>Candidatus Abyssobacteria</taxon>
    </lineage>
</organism>
<dbReference type="GO" id="GO:0005524">
    <property type="term" value="F:ATP binding"/>
    <property type="evidence" value="ECO:0007669"/>
    <property type="project" value="InterPro"/>
</dbReference>
<dbReference type="AlphaFoldDB" id="A0A419F7M3"/>
<accession>A0A419F7M3</accession>
<protein>
    <submittedName>
        <fullName evidence="3">Type IV pilus twitching motility protein PilT</fullName>
    </submittedName>
</protein>
<dbReference type="InterPro" id="IPR050921">
    <property type="entry name" value="T4SS_GSP_E_ATPase"/>
</dbReference>
<evidence type="ECO:0000313" key="4">
    <source>
        <dbReference type="Proteomes" id="UP000285961"/>
    </source>
</evidence>
<dbReference type="SMART" id="SM00382">
    <property type="entry name" value="AAA"/>
    <property type="match status" value="1"/>
</dbReference>
<dbReference type="SUPFAM" id="SSF52540">
    <property type="entry name" value="P-loop containing nucleoside triphosphate hydrolases"/>
    <property type="match status" value="1"/>
</dbReference>
<name>A0A419F7M3_9BACT</name>
<dbReference type="NCBIfam" id="TIGR01420">
    <property type="entry name" value="pilT_fam"/>
    <property type="match status" value="1"/>
</dbReference>
<dbReference type="Proteomes" id="UP000285961">
    <property type="component" value="Unassembled WGS sequence"/>
</dbReference>
<dbReference type="PANTHER" id="PTHR30486:SF12">
    <property type="entry name" value="TYPE IV PILUS ATPASE PILU"/>
    <property type="match status" value="1"/>
</dbReference>
<reference evidence="3 4" key="1">
    <citation type="journal article" date="2017" name="ISME J.">
        <title>Energy and carbon metabolisms in a deep terrestrial subsurface fluid microbial community.</title>
        <authorList>
            <person name="Momper L."/>
            <person name="Jungbluth S.P."/>
            <person name="Lee M.D."/>
            <person name="Amend J.P."/>
        </authorList>
    </citation>
    <scope>NUCLEOTIDE SEQUENCE [LARGE SCALE GENOMIC DNA]</scope>
    <source>
        <strain evidence="3">SURF_17</strain>
    </source>
</reference>
<dbReference type="Pfam" id="PF00437">
    <property type="entry name" value="T2SSE"/>
    <property type="match status" value="1"/>
</dbReference>
<dbReference type="InterPro" id="IPR003593">
    <property type="entry name" value="AAA+_ATPase"/>
</dbReference>
<dbReference type="GO" id="GO:0016887">
    <property type="term" value="F:ATP hydrolysis activity"/>
    <property type="evidence" value="ECO:0007669"/>
    <property type="project" value="InterPro"/>
</dbReference>
<dbReference type="EMBL" id="QZKI01000015">
    <property type="protein sequence ID" value="RJP74422.1"/>
    <property type="molecule type" value="Genomic_DNA"/>
</dbReference>
<gene>
    <name evidence="3" type="ORF">C4532_02440</name>
</gene>
<sequence>MPMNLHALLHTVVGQCGSDIHFKAGNPPVIRYDGRLVRLDYSPLTRKDIDEILNQILTDQELKTFQEKRELDVAYAVSELSRFRVNVSREMGNVRIVFRLIPFEIPTIRELKLPLVLEDLCKTPRGLTLVTGPTGSGKSTTLAAMIAYINTNTPKHVVTIEDPIEFVHMDRKGMVTQRQVGSDTNSFVDSMRTVVRQDPDVIMLGEMRDPETVFAAMQAAETGHLVLSTLHTPDAIETVNRITDFFPPSQHQQVRNQFAACLRAVVSQRLVPRKSGVGRIAAVEVLIGTPLVKERIKMQADPSQISALMSEGRETYGMQTFDQHLYELWEAEEVSEEVALQFASSPKDLSLRLRGLI</sequence>
<dbReference type="InterPro" id="IPR027417">
    <property type="entry name" value="P-loop_NTPase"/>
</dbReference>
<dbReference type="Gene3D" id="3.40.50.300">
    <property type="entry name" value="P-loop containing nucleotide triphosphate hydrolases"/>
    <property type="match status" value="1"/>
</dbReference>
<dbReference type="InterPro" id="IPR001482">
    <property type="entry name" value="T2SS/T4SS_dom"/>
</dbReference>
<comment type="similarity">
    <text evidence="1">Belongs to the GSP E family.</text>
</comment>
<evidence type="ECO:0000256" key="1">
    <source>
        <dbReference type="ARBA" id="ARBA00006611"/>
    </source>
</evidence>
<evidence type="ECO:0000313" key="3">
    <source>
        <dbReference type="EMBL" id="RJP74422.1"/>
    </source>
</evidence>
<proteinExistence type="inferred from homology"/>
<dbReference type="CDD" id="cd01131">
    <property type="entry name" value="PilT"/>
    <property type="match status" value="1"/>
</dbReference>
<dbReference type="InterPro" id="IPR006321">
    <property type="entry name" value="PilT/PilU"/>
</dbReference>